<feature type="transmembrane region" description="Helical" evidence="1">
    <location>
        <begin position="230"/>
        <end position="254"/>
    </location>
</feature>
<gene>
    <name evidence="2" type="ordered locus">Cyan7425_2197</name>
</gene>
<feature type="transmembrane region" description="Helical" evidence="1">
    <location>
        <begin position="191"/>
        <end position="218"/>
    </location>
</feature>
<feature type="transmembrane region" description="Helical" evidence="1">
    <location>
        <begin position="29"/>
        <end position="51"/>
    </location>
</feature>
<dbReference type="SUPFAM" id="SSF48208">
    <property type="entry name" value="Six-hairpin glycosidases"/>
    <property type="match status" value="1"/>
</dbReference>
<feature type="transmembrane region" description="Helical" evidence="1">
    <location>
        <begin position="113"/>
        <end position="134"/>
    </location>
</feature>
<dbReference type="STRING" id="395961.Cyan7425_2197"/>
<dbReference type="HOGENOM" id="CLU_285718_0_0_3"/>
<dbReference type="AlphaFoldDB" id="B8HVA6"/>
<evidence type="ECO:0000313" key="2">
    <source>
        <dbReference type="EMBL" id="ACL44558.1"/>
    </source>
</evidence>
<reference evidence="2" key="1">
    <citation type="submission" date="2009-01" db="EMBL/GenBank/DDBJ databases">
        <title>Complete sequence of chromosome Cyanothece sp. PCC 7425.</title>
        <authorList>
            <consortium name="US DOE Joint Genome Institute"/>
            <person name="Lucas S."/>
            <person name="Copeland A."/>
            <person name="Lapidus A."/>
            <person name="Glavina del Rio T."/>
            <person name="Dalin E."/>
            <person name="Tice H."/>
            <person name="Bruce D."/>
            <person name="Goodwin L."/>
            <person name="Pitluck S."/>
            <person name="Sims D."/>
            <person name="Meineke L."/>
            <person name="Brettin T."/>
            <person name="Detter J.C."/>
            <person name="Han C."/>
            <person name="Larimer F."/>
            <person name="Land M."/>
            <person name="Hauser L."/>
            <person name="Kyrpides N."/>
            <person name="Ovchinnikova G."/>
            <person name="Liberton M."/>
            <person name="Stoeckel J."/>
            <person name="Banerjee A."/>
            <person name="Singh A."/>
            <person name="Page L."/>
            <person name="Sato H."/>
            <person name="Zhao L."/>
            <person name="Sherman L."/>
            <person name="Pakrasi H."/>
            <person name="Richardson P."/>
        </authorList>
    </citation>
    <scope>NUCLEOTIDE SEQUENCE</scope>
    <source>
        <strain evidence="2">PCC 7425</strain>
    </source>
</reference>
<feature type="transmembrane region" description="Helical" evidence="1">
    <location>
        <begin position="141"/>
        <end position="161"/>
    </location>
</feature>
<dbReference type="Gene3D" id="1.50.10.10">
    <property type="match status" value="1"/>
</dbReference>
<organism evidence="2">
    <name type="scientific">Cyanothece sp. (strain PCC 7425 / ATCC 29141)</name>
    <dbReference type="NCBI Taxonomy" id="395961"/>
    <lineage>
        <taxon>Bacteria</taxon>
        <taxon>Bacillati</taxon>
        <taxon>Cyanobacteriota</taxon>
        <taxon>Cyanophyceae</taxon>
        <taxon>Gomontiellales</taxon>
        <taxon>Cyanothecaceae</taxon>
        <taxon>Cyanothece</taxon>
    </lineage>
</organism>
<dbReference type="GO" id="GO:0005975">
    <property type="term" value="P:carbohydrate metabolic process"/>
    <property type="evidence" value="ECO:0007669"/>
    <property type="project" value="InterPro"/>
</dbReference>
<feature type="transmembrane region" description="Helical" evidence="1">
    <location>
        <begin position="274"/>
        <end position="295"/>
    </location>
</feature>
<evidence type="ECO:0000256" key="1">
    <source>
        <dbReference type="SAM" id="Phobius"/>
    </source>
</evidence>
<dbReference type="InterPro" id="IPR008928">
    <property type="entry name" value="6-hairpin_glycosidase_sf"/>
</dbReference>
<keyword evidence="1" id="KW-0812">Transmembrane</keyword>
<dbReference type="KEGG" id="cyn:Cyan7425_2197"/>
<feature type="transmembrane region" description="Helical" evidence="1">
    <location>
        <begin position="167"/>
        <end position="184"/>
    </location>
</feature>
<feature type="transmembrane region" description="Helical" evidence="1">
    <location>
        <begin position="370"/>
        <end position="388"/>
    </location>
</feature>
<dbReference type="EMBL" id="CP001344">
    <property type="protein sequence ID" value="ACL44558.1"/>
    <property type="molecule type" value="Genomic_DNA"/>
</dbReference>
<sequence length="1083" mass="120930">MDEMTYILKSSWLNENRLFKQILQCRSDILIAPLLSFAIALSTSFAIAQIPDPIITDFYAQDVWFGSDIPTVFGNITSLNSDFGRNNKHPLLPLLVFPVVLVFSKFFHLDSLAAVKLLTVIISIAWVLALYTLFRVMHCRPLDAFLFSLLGGVSAAAVFWLVVPESFALGSLTILLGFIFVVLSQYHPFSAFWYVALNVLTVSITITNGMVGFFATIINHRWLKSLQICFISLALATGLWVLQRLVFINSGFPFQLRTFIGEKKFMSAPDSSRILAVISSFFYQTMVMPATQFLNSPLRPDWVKLDVNTLDPGSGGWWGTIAVLSWTGLLVLGFWGFCTTKQHQKLRVVLGVTLGVQLLMHSIYGVEETFIYSLHFIPLLLLLAAFSLFTRFRPLSLGLVLILLVSAGLNNRMQFNSITTALWNYGTPQQQVAAQMKRRPSDPWPRSAGHVVLSLPASSLDDKAFYEPGGSFSPAPGSFGVSIWVMDQQGKIKATSDSISLDQIKQQFNLSSDQKLPGISSQTAYYQASWSAIEPGSWQLDLRAAAKLDTRPLVVIRSVGPAGGAIRSLDWKEQQLVINDRWMVKGIPETARVTLGSETDNRWMQEQPQGSHWADQNGWGYARIAFPQGDHWKLGIKDTQTQLDPGTGFPVIPSSVDLNLPDTQFVDSFKAQIAHLTMGLVGARTHPTDPISYPLPRFRDGAYQMVALARAGQLELAQQLSTYFAETDFLNSTVAEADIPAVGIWALTEVARSLNQPEYDRWLWPHVQRKAELIEQMLSSNRPGYPVLSAAQFPFAENPDFLQVDLTAGKMDNQPGAISLDPSASAISYRALMDAATLADRLNQSNTAQRWRAEAEKVQTAWQQSNITASAVPRNGLWPSWVAAINPEIMSKTLQQSWEASRDSTGAFHTPPPSLHRAIAEAHQRLFLNQTDHVWATLKWFWNHQASPGLFTWGEHLQEVGELPMPESFSNWHHMRGWVNPFHLTPHYWTAAEMMLLQLDMLAYVKPSAHTLVIGAGIPPEWLDQPLQVKGLFAGGQLVNWNWDGRAMKVQIQGQKMDIELGPAFSVHTPIKVERLPEKELVS</sequence>
<proteinExistence type="predicted"/>
<feature type="transmembrane region" description="Helical" evidence="1">
    <location>
        <begin position="315"/>
        <end position="337"/>
    </location>
</feature>
<name>B8HVA6_CYAP4</name>
<keyword evidence="1" id="KW-1133">Transmembrane helix</keyword>
<dbReference type="InterPro" id="IPR012341">
    <property type="entry name" value="6hp_glycosidase-like_sf"/>
</dbReference>
<protein>
    <submittedName>
        <fullName evidence="2">Uncharacterized protein</fullName>
    </submittedName>
</protein>
<dbReference type="eggNOG" id="COG3387">
    <property type="taxonomic scope" value="Bacteria"/>
</dbReference>
<accession>B8HVA6</accession>
<keyword evidence="1" id="KW-0472">Membrane</keyword>